<evidence type="ECO:0000313" key="4">
    <source>
        <dbReference type="EMBL" id="PTD07051.1"/>
    </source>
</evidence>
<feature type="compositionally biased region" description="Polar residues" evidence="1">
    <location>
        <begin position="546"/>
        <end position="558"/>
    </location>
</feature>
<dbReference type="PROSITE" id="PS50948">
    <property type="entry name" value="PAN"/>
    <property type="match status" value="3"/>
</dbReference>
<dbReference type="OMA" id="DCALICK"/>
<dbReference type="AlphaFoldDB" id="A0A2T4GU55"/>
<feature type="chain" id="PRO_5015536239" description="Apple domain-containing protein" evidence="2">
    <location>
        <begin position="22"/>
        <end position="1005"/>
    </location>
</feature>
<feature type="region of interest" description="Disordered" evidence="1">
    <location>
        <begin position="546"/>
        <end position="565"/>
    </location>
</feature>
<feature type="compositionally biased region" description="Polar residues" evidence="1">
    <location>
        <begin position="245"/>
        <end position="281"/>
    </location>
</feature>
<feature type="compositionally biased region" description="Low complexity" evidence="1">
    <location>
        <begin position="285"/>
        <end position="297"/>
    </location>
</feature>
<comment type="caution">
    <text evidence="4">The sequence shown here is derived from an EMBL/GenBank/DDBJ whole genome shotgun (WGS) entry which is preliminary data.</text>
</comment>
<feature type="region of interest" description="Disordered" evidence="1">
    <location>
        <begin position="833"/>
        <end position="855"/>
    </location>
</feature>
<sequence>MRSVSALVALAFAGSFELAVAGKCKPSSPLEVDTTAQSTSIVSGTATKSAPASQTTEGPIIITNAVTNGDFGGYDPSADGGIYAFQAGGNAKLLQGPDIKAKAKRETKATNTPENPWIQQQLEQLEPSEYTVRFWYSVVKNDLADTCRIEGYYGGAQFGATPYFPVVSGDGNKWLEFVDNMAVTTDSGMIRFELVCVNGGSAEAYFDQVFVSNKIGDEWVDGISLFFPTSKHAATVGPAQTSTALPVDTAVTTSSDAETSDTPTTQSLEAPSTTEEASVTEKTTDTASTTAPSSTPTGKDDEVAPSGPKVCAKLGAGAAGRGCAKRPYSSKQGYKRFGGSKITKEQCAALCLADTKCLSFEWLYSGSGCANTCNLFATELADIPTNGGLDAAWAYDRTCIQEYQCSEQPAGTVCVNVNADTPAKSCTQLQGVAKACAKPFLTAPTRGACGLTNECRDLCAKYPSCKSYSATFGSCSLYDARSSEVAEPANAYSFFYDMDCHACGTGNAYFDYITRGQDPDNMPQWTCPVDGKTTLPVSTTAEPSIMTTSSVDKTTSAGPTENENAVTTTAPTTTVAPPSATTSICPNGVPSPGLCSTANPVPSKALCGKRGWPQFIDAYGYGLDDRPNQRSVEDCALICKTDRQCLAFGFDDSQPRLKCLLSPSDLEDASVDGNSGSSAVWYDMKCMNCKLCDEKETDPTPSPPELGCSVLSDNAGCRYKENGEWPIGNNGRGVTGYTCHSNGKVTLGEPFSASTDTWPRQASEIQCTETCLQLENCKSSAFNRDTFRCEFFSTSLQDAGYRFRDGSNVWYNDNACFDCSGLCKEPPRGGHTGTESVSFFPPPTEAPTTMKTSTRPVDQAPVTTFAATRTTSAVSEVATSTAPQTEPTVCAIPVASLSDSVACGLPGVRNAAQSKQVDGYLIKVTGTLDKCALECLQIAECKGFVFEKDTTKCNVFTAGTAELELVYHPHQLIGFMIGIASSVDLDGASDIYHDVLYSRVPGGRL</sequence>
<dbReference type="Pfam" id="PF14295">
    <property type="entry name" value="PAN_4"/>
    <property type="match status" value="3"/>
</dbReference>
<feature type="domain" description="Apple" evidence="3">
    <location>
        <begin position="607"/>
        <end position="686"/>
    </location>
</feature>
<name>A0A2T4GU55_FUSCU</name>
<dbReference type="Pfam" id="PF00024">
    <property type="entry name" value="PAN_1"/>
    <property type="match status" value="1"/>
</dbReference>
<evidence type="ECO:0000256" key="2">
    <source>
        <dbReference type="SAM" id="SignalP"/>
    </source>
</evidence>
<keyword evidence="2" id="KW-0732">Signal</keyword>
<reference evidence="4 5" key="1">
    <citation type="submission" date="2018-02" db="EMBL/GenBank/DDBJ databases">
        <title>Fusarium culmorum secondary metabolites in fungal-bacterial-plant interactions.</title>
        <authorList>
            <person name="Schmidt R."/>
        </authorList>
    </citation>
    <scope>NUCLEOTIDE SEQUENCE [LARGE SCALE GENOMIC DNA]</scope>
    <source>
        <strain evidence="4 5">PV</strain>
    </source>
</reference>
<feature type="region of interest" description="Disordered" evidence="1">
    <location>
        <begin position="245"/>
        <end position="306"/>
    </location>
</feature>
<evidence type="ECO:0000313" key="5">
    <source>
        <dbReference type="Proteomes" id="UP000241587"/>
    </source>
</evidence>
<feature type="compositionally biased region" description="Polar residues" evidence="1">
    <location>
        <begin position="846"/>
        <end position="855"/>
    </location>
</feature>
<feature type="domain" description="Apple" evidence="3">
    <location>
        <begin position="739"/>
        <end position="816"/>
    </location>
</feature>
<evidence type="ECO:0000256" key="1">
    <source>
        <dbReference type="SAM" id="MobiDB-lite"/>
    </source>
</evidence>
<evidence type="ECO:0000259" key="3">
    <source>
        <dbReference type="PROSITE" id="PS50948"/>
    </source>
</evidence>
<organism evidence="4 5">
    <name type="scientific">Fusarium culmorum</name>
    <dbReference type="NCBI Taxonomy" id="5516"/>
    <lineage>
        <taxon>Eukaryota</taxon>
        <taxon>Fungi</taxon>
        <taxon>Dikarya</taxon>
        <taxon>Ascomycota</taxon>
        <taxon>Pezizomycotina</taxon>
        <taxon>Sordariomycetes</taxon>
        <taxon>Hypocreomycetidae</taxon>
        <taxon>Hypocreales</taxon>
        <taxon>Nectriaceae</taxon>
        <taxon>Fusarium</taxon>
    </lineage>
</organism>
<feature type="signal peptide" evidence="2">
    <location>
        <begin position="1"/>
        <end position="21"/>
    </location>
</feature>
<feature type="domain" description="Apple" evidence="3">
    <location>
        <begin position="323"/>
        <end position="399"/>
    </location>
</feature>
<accession>A0A2T4GU55</accession>
<proteinExistence type="predicted"/>
<keyword evidence="5" id="KW-1185">Reference proteome</keyword>
<dbReference type="EMBL" id="PVEM01000006">
    <property type="protein sequence ID" value="PTD07051.1"/>
    <property type="molecule type" value="Genomic_DNA"/>
</dbReference>
<dbReference type="InterPro" id="IPR003609">
    <property type="entry name" value="Pan_app"/>
</dbReference>
<dbReference type="SUPFAM" id="SSF57414">
    <property type="entry name" value="Hairpin loop containing domain-like"/>
    <property type="match status" value="2"/>
</dbReference>
<dbReference type="OrthoDB" id="5241071at2759"/>
<dbReference type="Proteomes" id="UP000241587">
    <property type="component" value="Unassembled WGS sequence"/>
</dbReference>
<dbReference type="SMART" id="SM00473">
    <property type="entry name" value="PAN_AP"/>
    <property type="match status" value="4"/>
</dbReference>
<protein>
    <recommendedName>
        <fullName evidence="3">Apple domain-containing protein</fullName>
    </recommendedName>
</protein>
<gene>
    <name evidence="4" type="ORF">FCULG_00006999</name>
</gene>